<organism evidence="2 3">
    <name type="scientific">Pholiota conissans</name>
    <dbReference type="NCBI Taxonomy" id="109636"/>
    <lineage>
        <taxon>Eukaryota</taxon>
        <taxon>Fungi</taxon>
        <taxon>Dikarya</taxon>
        <taxon>Basidiomycota</taxon>
        <taxon>Agaricomycotina</taxon>
        <taxon>Agaricomycetes</taxon>
        <taxon>Agaricomycetidae</taxon>
        <taxon>Agaricales</taxon>
        <taxon>Agaricineae</taxon>
        <taxon>Strophariaceae</taxon>
        <taxon>Pholiota</taxon>
    </lineage>
</organism>
<name>A0A9P6CVX5_9AGAR</name>
<feature type="region of interest" description="Disordered" evidence="1">
    <location>
        <begin position="95"/>
        <end position="189"/>
    </location>
</feature>
<protein>
    <submittedName>
        <fullName evidence="2">Uncharacterized protein</fullName>
    </submittedName>
</protein>
<dbReference type="AlphaFoldDB" id="A0A9P6CVX5"/>
<dbReference type="Proteomes" id="UP000807469">
    <property type="component" value="Unassembled WGS sequence"/>
</dbReference>
<proteinExistence type="predicted"/>
<feature type="compositionally biased region" description="Polar residues" evidence="1">
    <location>
        <begin position="115"/>
        <end position="127"/>
    </location>
</feature>
<accession>A0A9P6CVX5</accession>
<evidence type="ECO:0000313" key="2">
    <source>
        <dbReference type="EMBL" id="KAF9482271.1"/>
    </source>
</evidence>
<evidence type="ECO:0000313" key="3">
    <source>
        <dbReference type="Proteomes" id="UP000807469"/>
    </source>
</evidence>
<feature type="compositionally biased region" description="Acidic residues" evidence="1">
    <location>
        <begin position="175"/>
        <end position="189"/>
    </location>
</feature>
<dbReference type="EMBL" id="MU155167">
    <property type="protein sequence ID" value="KAF9482271.1"/>
    <property type="molecule type" value="Genomic_DNA"/>
</dbReference>
<reference evidence="2" key="1">
    <citation type="submission" date="2020-11" db="EMBL/GenBank/DDBJ databases">
        <authorList>
            <consortium name="DOE Joint Genome Institute"/>
            <person name="Ahrendt S."/>
            <person name="Riley R."/>
            <person name="Andreopoulos W."/>
            <person name="Labutti K."/>
            <person name="Pangilinan J."/>
            <person name="Ruiz-Duenas F.J."/>
            <person name="Barrasa J.M."/>
            <person name="Sanchez-Garcia M."/>
            <person name="Camarero S."/>
            <person name="Miyauchi S."/>
            <person name="Serrano A."/>
            <person name="Linde D."/>
            <person name="Babiker R."/>
            <person name="Drula E."/>
            <person name="Ayuso-Fernandez I."/>
            <person name="Pacheco R."/>
            <person name="Padilla G."/>
            <person name="Ferreira P."/>
            <person name="Barriuso J."/>
            <person name="Kellner H."/>
            <person name="Castanera R."/>
            <person name="Alfaro M."/>
            <person name="Ramirez L."/>
            <person name="Pisabarro A.G."/>
            <person name="Kuo A."/>
            <person name="Tritt A."/>
            <person name="Lipzen A."/>
            <person name="He G."/>
            <person name="Yan M."/>
            <person name="Ng V."/>
            <person name="Cullen D."/>
            <person name="Martin F."/>
            <person name="Rosso M.-N."/>
            <person name="Henrissat B."/>
            <person name="Hibbett D."/>
            <person name="Martinez A.T."/>
            <person name="Grigoriev I.V."/>
        </authorList>
    </citation>
    <scope>NUCLEOTIDE SEQUENCE</scope>
    <source>
        <strain evidence="2">CIRM-BRFM 674</strain>
    </source>
</reference>
<evidence type="ECO:0000256" key="1">
    <source>
        <dbReference type="SAM" id="MobiDB-lite"/>
    </source>
</evidence>
<keyword evidence="3" id="KW-1185">Reference proteome</keyword>
<sequence>MGDGEVGMLRWEMESENHTNDMEDGLSVEKDGLIGGNLDACKMLLEGEGEARSEEIEEGLRRAGSSGNASAMKPCLEATYMRAVGMDEVDEVESITPKVVAGAKEAPKEEERGPSNGNEDPPSSNADVGTAPAVPANLPFRLNPPGLSLPIPASRQTRSGSRMAAQTAAMLESDQFSESESELSELEDD</sequence>
<gene>
    <name evidence="2" type="ORF">BDN70DRAFT_892636</name>
</gene>
<comment type="caution">
    <text evidence="2">The sequence shown here is derived from an EMBL/GenBank/DDBJ whole genome shotgun (WGS) entry which is preliminary data.</text>
</comment>